<evidence type="ECO:0000313" key="2">
    <source>
        <dbReference type="Proteomes" id="UP001172728"/>
    </source>
</evidence>
<name>A0ABT8G9K1_9MICO</name>
<comment type="caution">
    <text evidence="1">The sequence shown here is derived from an EMBL/GenBank/DDBJ whole genome shotgun (WGS) entry which is preliminary data.</text>
</comment>
<accession>A0ABT8G9K1</accession>
<dbReference type="Pfam" id="PF11225">
    <property type="entry name" value="DUF3024"/>
    <property type="match status" value="1"/>
</dbReference>
<dbReference type="RefSeq" id="WP_301133252.1">
    <property type="nucleotide sequence ID" value="NZ_JAUHPW010000005.1"/>
</dbReference>
<sequence>MAIPEADLTRIRDWCEEQTSPEHRDQLRYEAEVDGHRVTVVEVSPPWDGEGAEVRFPVARFTWVARREVWELYWRDRNSKFHLYDQARPSHTIVPLLAHVERDPYAIFFG</sequence>
<dbReference type="Proteomes" id="UP001172728">
    <property type="component" value="Unassembled WGS sequence"/>
</dbReference>
<organism evidence="1 2">
    <name type="scientific">Demequina litoralis</name>
    <dbReference type="NCBI Taxonomy" id="3051660"/>
    <lineage>
        <taxon>Bacteria</taxon>
        <taxon>Bacillati</taxon>
        <taxon>Actinomycetota</taxon>
        <taxon>Actinomycetes</taxon>
        <taxon>Micrococcales</taxon>
        <taxon>Demequinaceae</taxon>
        <taxon>Demequina</taxon>
    </lineage>
</organism>
<keyword evidence="2" id="KW-1185">Reference proteome</keyword>
<reference evidence="1" key="1">
    <citation type="submission" date="2023-06" db="EMBL/GenBank/DDBJ databases">
        <title>Sysu t00192.</title>
        <authorList>
            <person name="Gao L."/>
            <person name="Fang B.-Z."/>
            <person name="Li W.-J."/>
        </authorList>
    </citation>
    <scope>NUCLEOTIDE SEQUENCE</scope>
    <source>
        <strain evidence="1">SYSU T00192</strain>
    </source>
</reference>
<gene>
    <name evidence="1" type="ORF">QQX09_08085</name>
</gene>
<evidence type="ECO:0000313" key="1">
    <source>
        <dbReference type="EMBL" id="MDN4475814.1"/>
    </source>
</evidence>
<protein>
    <submittedName>
        <fullName evidence="1">DUF3024 domain-containing protein</fullName>
    </submittedName>
</protein>
<proteinExistence type="predicted"/>
<dbReference type="InterPro" id="IPR021388">
    <property type="entry name" value="DUF3024"/>
</dbReference>
<dbReference type="EMBL" id="JAUHPW010000005">
    <property type="protein sequence ID" value="MDN4475814.1"/>
    <property type="molecule type" value="Genomic_DNA"/>
</dbReference>